<dbReference type="EMBL" id="CP042433">
    <property type="protein sequence ID" value="QEC57461.1"/>
    <property type="molecule type" value="Genomic_DNA"/>
</dbReference>
<dbReference type="Proteomes" id="UP000321204">
    <property type="component" value="Chromosome"/>
</dbReference>
<dbReference type="AlphaFoldDB" id="A0A5B8UL79"/>
<evidence type="ECO:0000259" key="2">
    <source>
        <dbReference type="Pfam" id="PF03807"/>
    </source>
</evidence>
<dbReference type="Gene3D" id="3.40.50.720">
    <property type="entry name" value="NAD(P)-binding Rossmann-like Domain"/>
    <property type="match status" value="1"/>
</dbReference>
<reference evidence="3 4" key="1">
    <citation type="journal article" date="2015" name="Int. J. Syst. Evol. Microbiol.">
        <title>Flavisolibacter ginsenosidimutans sp. nov., with ginsenoside-converting activity isolated from soil used for cultivating ginseng.</title>
        <authorList>
            <person name="Zhao Y."/>
            <person name="Liu Q."/>
            <person name="Kang M.S."/>
            <person name="Jin F."/>
            <person name="Yu H."/>
            <person name="Im W.T."/>
        </authorList>
    </citation>
    <scope>NUCLEOTIDE SEQUENCE [LARGE SCALE GENOMIC DNA]</scope>
    <source>
        <strain evidence="3 4">Gsoil 636</strain>
    </source>
</reference>
<accession>A0A5B8UL79</accession>
<keyword evidence="1" id="KW-0560">Oxidoreductase</keyword>
<name>A0A5B8UL79_9BACT</name>
<dbReference type="RefSeq" id="WP_146789797.1">
    <property type="nucleotide sequence ID" value="NZ_BAABIO010000003.1"/>
</dbReference>
<gene>
    <name evidence="3" type="ORF">FSB75_16660</name>
</gene>
<dbReference type="GO" id="GO:0016491">
    <property type="term" value="F:oxidoreductase activity"/>
    <property type="evidence" value="ECO:0007669"/>
    <property type="project" value="UniProtKB-KW"/>
</dbReference>
<dbReference type="PANTHER" id="PTHR14239">
    <property type="entry name" value="DUDULIN-RELATED"/>
    <property type="match status" value="1"/>
</dbReference>
<dbReference type="GO" id="GO:0003677">
    <property type="term" value="F:DNA binding"/>
    <property type="evidence" value="ECO:0007669"/>
    <property type="project" value="UniProtKB-KW"/>
</dbReference>
<dbReference type="InterPro" id="IPR036291">
    <property type="entry name" value="NAD(P)-bd_dom_sf"/>
</dbReference>
<keyword evidence="3" id="KW-0238">DNA-binding</keyword>
<dbReference type="KEGG" id="fgg:FSB75_16660"/>
<feature type="domain" description="Pyrroline-5-carboxylate reductase catalytic N-terminal" evidence="2">
    <location>
        <begin position="2"/>
        <end position="95"/>
    </location>
</feature>
<dbReference type="SUPFAM" id="SSF51735">
    <property type="entry name" value="NAD(P)-binding Rossmann-fold domains"/>
    <property type="match status" value="1"/>
</dbReference>
<evidence type="ECO:0000313" key="3">
    <source>
        <dbReference type="EMBL" id="QEC57461.1"/>
    </source>
</evidence>
<keyword evidence="4" id="KW-1185">Reference proteome</keyword>
<evidence type="ECO:0000313" key="4">
    <source>
        <dbReference type="Proteomes" id="UP000321204"/>
    </source>
</evidence>
<proteinExistence type="predicted"/>
<sequence>MKIGIIGSGIVGRVLATAFLNENNEVMLGTRDVSKDEVVKWKEENPSGKTGLFSDTAAFGDVIVLAVAGTATEEALEQSGAENLKGKVVIDATNPIAKEALTNGVLKFFTSLDDSLMERLQKAFPDARFVKAFSSVGNGQFYKPQYKEGRPTMFICGNDSGAKHTVTDILNAFGWETADMGTVEAARAIEPLCMLWCIPGFLNNQWTHAFKLLKA</sequence>
<dbReference type="InterPro" id="IPR028939">
    <property type="entry name" value="P5C_Rdtase_cat_N"/>
</dbReference>
<dbReference type="OrthoDB" id="663900at2"/>
<organism evidence="3 4">
    <name type="scientific">Flavisolibacter ginsenosidimutans</name>
    <dbReference type="NCBI Taxonomy" id="661481"/>
    <lineage>
        <taxon>Bacteria</taxon>
        <taxon>Pseudomonadati</taxon>
        <taxon>Bacteroidota</taxon>
        <taxon>Chitinophagia</taxon>
        <taxon>Chitinophagales</taxon>
        <taxon>Chitinophagaceae</taxon>
        <taxon>Flavisolibacter</taxon>
    </lineage>
</organism>
<dbReference type="Pfam" id="PF03807">
    <property type="entry name" value="F420_oxidored"/>
    <property type="match status" value="1"/>
</dbReference>
<protein>
    <submittedName>
        <fullName evidence="3">DNA-binding protein</fullName>
    </submittedName>
</protein>
<dbReference type="InterPro" id="IPR051267">
    <property type="entry name" value="STEAP_metalloreductase"/>
</dbReference>
<evidence type="ECO:0000256" key="1">
    <source>
        <dbReference type="ARBA" id="ARBA00023002"/>
    </source>
</evidence>